<feature type="compositionally biased region" description="Basic and acidic residues" evidence="5">
    <location>
        <begin position="9"/>
        <end position="18"/>
    </location>
</feature>
<dbReference type="PANTHER" id="PTHR12755:SF3">
    <property type="entry name" value="POLYNUCLEOTIDE 5'-HYDROXYL-KINASE NOL9"/>
    <property type="match status" value="1"/>
</dbReference>
<organism evidence="8 9">
    <name type="scientific">Homarus americanus</name>
    <name type="common">American lobster</name>
    <dbReference type="NCBI Taxonomy" id="6706"/>
    <lineage>
        <taxon>Eukaryota</taxon>
        <taxon>Metazoa</taxon>
        <taxon>Ecdysozoa</taxon>
        <taxon>Arthropoda</taxon>
        <taxon>Crustacea</taxon>
        <taxon>Multicrustacea</taxon>
        <taxon>Malacostraca</taxon>
        <taxon>Eumalacostraca</taxon>
        <taxon>Eucarida</taxon>
        <taxon>Decapoda</taxon>
        <taxon>Pleocyemata</taxon>
        <taxon>Astacidea</taxon>
        <taxon>Nephropoidea</taxon>
        <taxon>Nephropidae</taxon>
        <taxon>Homarus</taxon>
    </lineage>
</organism>
<gene>
    <name evidence="8" type="primary">Nol9-L</name>
    <name evidence="8" type="ORF">Hamer_G019722</name>
</gene>
<comment type="caution">
    <text evidence="8">The sequence shown here is derived from an EMBL/GenBank/DDBJ whole genome shotgun (WGS) entry which is preliminary data.</text>
</comment>
<evidence type="ECO:0000256" key="5">
    <source>
        <dbReference type="SAM" id="MobiDB-lite"/>
    </source>
</evidence>
<dbReference type="Proteomes" id="UP000747542">
    <property type="component" value="Unassembled WGS sequence"/>
</dbReference>
<evidence type="ECO:0000313" key="8">
    <source>
        <dbReference type="EMBL" id="KAG7169908.1"/>
    </source>
</evidence>
<evidence type="ECO:0000256" key="1">
    <source>
        <dbReference type="ARBA" id="ARBA00022679"/>
    </source>
</evidence>
<dbReference type="OrthoDB" id="2405412at2759"/>
<evidence type="ECO:0000259" key="7">
    <source>
        <dbReference type="Pfam" id="PF24419"/>
    </source>
</evidence>
<sequence length="1011" mass="112783">MFSMKLIQRKVERKDNFKKQSSFHSAKPITKKKRKRGVPDVVQQLTGTTDGPNPEESNSCKKAKMEKTAKGVNPLGVNGTQCSDSTVSPTSEVPVSQYMKTRKKKPGGSTSVNFKTKKKKLEVSTKVNEKAKKNKSKVPTPLNETKGEEHEILATVNRVKRKKKSKVLAPANVNKEDESEVSTSGNKKKKKKARVPTSVNGKKEEESKVSTSVNKKKKTKAKVPTSVDGKKEEESEVSTSVTLKKKKKAKVPTSVDGKKEEESEVSTSVTLKKKKKAKVPISVNGKKEEETSTMSASGKEKTKKKFEVSVSVKKKTKNGKVVPGVSVSTFKKKCGKKLSKKNKTKKVRESCVVGSVEGSSLREENYFEESYQADTHLDFLDGWEEPYSCEVGNNNEEQKMSQSYEETWVTGLENKQEDALLEYQDSYVRQEGSDDMSVFAQDEKFPNRSENGKLFSKRGPIGKVVGVTVTKRETLVAALTPGSTIYIKGVVQVCPLVGTVKILGYTLKEGEVQSIYSVTSAALLDINVVSAHNIDPTDSRLQDKEIPTSWLQNIITEEPGPLLILEIQRQNPPVARFLSQAGWQRLLESKEKQEFWYNVRATLITESNCKHYKLFRANPSWHEFIDIIKTWWTCGSVPRVVVCGGKDVGKSTLFKYIANTLLSSGSDSGIMCLDLDPGQSEFTLPACVSLARLTKPLLGPAYTHNISKDAPYFKQVLVGATSPQFMLQRYMAAVQYLHKISQKQPSVPLLVNTMGWTRGTGVSIMLDVLRIINPTHVIQLQSGCRDRNYPAELNSNYVVNSKRGIVNEGKKYELYYSLFVLPSTVRKKDTPHSFTPKILRELAIASHVSQFVVQQLQQIQNKTSSLVKLSWTSVVVHICSHQVPREHTLQVINAQLVALSWVSPDNIETVDPNLPKQLTTDSDFGELVGWGIISGIDSLTRELTILTSLQPQSITTQVNAIIMPELHLPDCIYKLFSSGEGPYLQFGNRKGAARLKVNRQIKPSKRRRNRF</sequence>
<evidence type="ECO:0000256" key="3">
    <source>
        <dbReference type="ARBA" id="ARBA00022777"/>
    </source>
</evidence>
<feature type="compositionally biased region" description="Low complexity" evidence="5">
    <location>
        <begin position="83"/>
        <end position="96"/>
    </location>
</feature>
<keyword evidence="1" id="KW-0808">Transferase</keyword>
<dbReference type="AlphaFoldDB" id="A0A8J5K9Q8"/>
<evidence type="ECO:0000256" key="2">
    <source>
        <dbReference type="ARBA" id="ARBA00022741"/>
    </source>
</evidence>
<feature type="domain" description="Clp1 P-loop" evidence="6">
    <location>
        <begin position="644"/>
        <end position="794"/>
    </location>
</feature>
<dbReference type="EMBL" id="JAHLQT010014926">
    <property type="protein sequence ID" value="KAG7169908.1"/>
    <property type="molecule type" value="Genomic_DNA"/>
</dbReference>
<evidence type="ECO:0000259" key="6">
    <source>
        <dbReference type="Pfam" id="PF16575"/>
    </source>
</evidence>
<name>A0A8J5K9Q8_HOMAM</name>
<feature type="region of interest" description="Disordered" evidence="5">
    <location>
        <begin position="1"/>
        <end position="309"/>
    </location>
</feature>
<keyword evidence="9" id="KW-1185">Reference proteome</keyword>
<dbReference type="GO" id="GO:0051731">
    <property type="term" value="F:polynucleotide 5'-hydroxyl-kinase activity"/>
    <property type="evidence" value="ECO:0007669"/>
    <property type="project" value="InterPro"/>
</dbReference>
<dbReference type="GO" id="GO:0000448">
    <property type="term" value="P:cleavage in ITS2 between 5.8S rRNA and LSU-rRNA of tricistronic rRNA transcript (SSU-rRNA, 5.8S rRNA, LSU-rRNA)"/>
    <property type="evidence" value="ECO:0007669"/>
    <property type="project" value="TreeGrafter"/>
</dbReference>
<proteinExistence type="predicted"/>
<reference evidence="8" key="1">
    <citation type="journal article" date="2021" name="Sci. Adv.">
        <title>The American lobster genome reveals insights on longevity, neural, and immune adaptations.</title>
        <authorList>
            <person name="Polinski J.M."/>
            <person name="Zimin A.V."/>
            <person name="Clark K.F."/>
            <person name="Kohn A.B."/>
            <person name="Sadowski N."/>
            <person name="Timp W."/>
            <person name="Ptitsyn A."/>
            <person name="Khanna P."/>
            <person name="Romanova D.Y."/>
            <person name="Williams P."/>
            <person name="Greenwood S.J."/>
            <person name="Moroz L.L."/>
            <person name="Walt D.R."/>
            <person name="Bodnar A.G."/>
        </authorList>
    </citation>
    <scope>NUCLEOTIDE SEQUENCE</scope>
    <source>
        <strain evidence="8">GMGI-L3</strain>
    </source>
</reference>
<evidence type="ECO:0000256" key="4">
    <source>
        <dbReference type="ARBA" id="ARBA00022840"/>
    </source>
</evidence>
<accession>A0A8J5K9Q8</accession>
<dbReference type="InterPro" id="IPR045116">
    <property type="entry name" value="Clp1/Grc3"/>
</dbReference>
<dbReference type="GO" id="GO:0005524">
    <property type="term" value="F:ATP binding"/>
    <property type="evidence" value="ECO:0007669"/>
    <property type="project" value="UniProtKB-KW"/>
</dbReference>
<feature type="domain" description="NOL9 N-terminal" evidence="7">
    <location>
        <begin position="470"/>
        <end position="580"/>
    </location>
</feature>
<dbReference type="InterPro" id="IPR032319">
    <property type="entry name" value="CLP1_P"/>
</dbReference>
<feature type="compositionally biased region" description="Basic and acidic residues" evidence="5">
    <location>
        <begin position="121"/>
        <end position="131"/>
    </location>
</feature>
<dbReference type="Pfam" id="PF16575">
    <property type="entry name" value="CLP1_P"/>
    <property type="match status" value="1"/>
</dbReference>
<dbReference type="InterPro" id="IPR057573">
    <property type="entry name" value="NOL9_N"/>
</dbReference>
<dbReference type="GO" id="GO:0005634">
    <property type="term" value="C:nucleus"/>
    <property type="evidence" value="ECO:0007669"/>
    <property type="project" value="TreeGrafter"/>
</dbReference>
<keyword evidence="3" id="KW-0418">Kinase</keyword>
<dbReference type="PANTHER" id="PTHR12755">
    <property type="entry name" value="CLEAVAGE/POLYADENYLATION FACTOR IA SUBUNIT CLP1P"/>
    <property type="match status" value="1"/>
</dbReference>
<feature type="compositionally biased region" description="Polar residues" evidence="5">
    <location>
        <begin position="43"/>
        <end position="57"/>
    </location>
</feature>
<protein>
    <submittedName>
        <fullName evidence="8">Polynucleotide 5'-hydroxyl-kinase NOL9-like</fullName>
    </submittedName>
</protein>
<dbReference type="Pfam" id="PF24419">
    <property type="entry name" value="Cupin_NOL9"/>
    <property type="match status" value="1"/>
</dbReference>
<keyword evidence="4" id="KW-0067">ATP-binding</keyword>
<keyword evidence="2" id="KW-0547">Nucleotide-binding</keyword>
<evidence type="ECO:0000313" key="9">
    <source>
        <dbReference type="Proteomes" id="UP000747542"/>
    </source>
</evidence>